<accession>A0A1U7J532</accession>
<feature type="domain" description="PBP" evidence="6">
    <location>
        <begin position="45"/>
        <end position="323"/>
    </location>
</feature>
<dbReference type="OrthoDB" id="9790048at2"/>
<dbReference type="EMBL" id="MRCG01000008">
    <property type="protein sequence ID" value="OKH47796.1"/>
    <property type="molecule type" value="Genomic_DNA"/>
</dbReference>
<dbReference type="Pfam" id="PF12849">
    <property type="entry name" value="PBP_like_2"/>
    <property type="match status" value="1"/>
</dbReference>
<organism evidence="7 8">
    <name type="scientific">Phormidium tenue NIES-30</name>
    <dbReference type="NCBI Taxonomy" id="549789"/>
    <lineage>
        <taxon>Bacteria</taxon>
        <taxon>Bacillati</taxon>
        <taxon>Cyanobacteriota</taxon>
        <taxon>Cyanophyceae</taxon>
        <taxon>Oscillatoriophycideae</taxon>
        <taxon>Oscillatoriales</taxon>
        <taxon>Oscillatoriaceae</taxon>
        <taxon>Phormidium</taxon>
    </lineage>
</organism>
<dbReference type="GO" id="GO:0042301">
    <property type="term" value="F:phosphate ion binding"/>
    <property type="evidence" value="ECO:0007669"/>
    <property type="project" value="InterPro"/>
</dbReference>
<evidence type="ECO:0000313" key="7">
    <source>
        <dbReference type="EMBL" id="OKH47796.1"/>
    </source>
</evidence>
<comment type="similarity">
    <text evidence="1 4">Belongs to the PstS family.</text>
</comment>
<dbReference type="GO" id="GO:0043190">
    <property type="term" value="C:ATP-binding cassette (ABC) transporter complex"/>
    <property type="evidence" value="ECO:0007669"/>
    <property type="project" value="InterPro"/>
</dbReference>
<keyword evidence="2 4" id="KW-0813">Transport</keyword>
<keyword evidence="5" id="KW-0732">Signal</keyword>
<evidence type="ECO:0000256" key="1">
    <source>
        <dbReference type="ARBA" id="ARBA00008725"/>
    </source>
</evidence>
<evidence type="ECO:0000256" key="3">
    <source>
        <dbReference type="ARBA" id="ARBA00022592"/>
    </source>
</evidence>
<dbReference type="NCBIfam" id="TIGR00975">
    <property type="entry name" value="3a0107s03"/>
    <property type="match status" value="1"/>
</dbReference>
<gene>
    <name evidence="7" type="ORF">NIES30_12515</name>
</gene>
<feature type="chain" id="PRO_5012730576" description="Phosphate-binding protein" evidence="5">
    <location>
        <begin position="21"/>
        <end position="370"/>
    </location>
</feature>
<dbReference type="PIRSF" id="PIRSF002756">
    <property type="entry name" value="PstS"/>
    <property type="match status" value="1"/>
</dbReference>
<dbReference type="SUPFAM" id="SSF53850">
    <property type="entry name" value="Periplasmic binding protein-like II"/>
    <property type="match status" value="1"/>
</dbReference>
<keyword evidence="3 4" id="KW-0592">Phosphate transport</keyword>
<evidence type="ECO:0000256" key="2">
    <source>
        <dbReference type="ARBA" id="ARBA00022448"/>
    </source>
</evidence>
<feature type="signal peptide" evidence="5">
    <location>
        <begin position="1"/>
        <end position="20"/>
    </location>
</feature>
<name>A0A1U7J532_9CYAN</name>
<dbReference type="PANTHER" id="PTHR42996">
    <property type="entry name" value="PHOSPHATE-BINDING PROTEIN PSTS"/>
    <property type="match status" value="1"/>
</dbReference>
<sequence>MIFNRKVGLAAALPMVLAIAACGGGSSPTAETNRDAPPVSAGDGSGTTIAISGAGATFPAPIFQRWFDAYGREVDFDVQVSYQSVGSGAGLEQYIAGTVDFGASEAPITDSEKHTQAFVEAFGYAPIQVPITGGLLSFSYNLPGIGDRELRLSREVYCGIVTGEITQWSDPAIAAINPDLEMPDLPITWVHRSDGSGTTFVFVNHIDTVCDGWAGGVGTSVDWPVGLGDQGNEGVAATIQQTEGAIGYLSYAYAALNDIDSALVENNAGNYVEPSPETAGNALLEEAIPDDFALLVPDPTGENAYPIVGLTWILIYNRYEDAAQWNAMRDVFEWSLGPEGRAIAEELLYVPLPEPLVERIQEVFDTVNAG</sequence>
<proteinExistence type="inferred from homology"/>
<dbReference type="STRING" id="549789.NIES30_12515"/>
<reference evidence="7 8" key="1">
    <citation type="submission" date="2016-11" db="EMBL/GenBank/DDBJ databases">
        <title>Draft Genome Sequences of Nine Cyanobacterial Strains from Diverse Habitats.</title>
        <authorList>
            <person name="Zhu T."/>
            <person name="Hou S."/>
            <person name="Lu X."/>
            <person name="Hess W.R."/>
        </authorList>
    </citation>
    <scope>NUCLEOTIDE SEQUENCE [LARGE SCALE GENOMIC DNA]</scope>
    <source>
        <strain evidence="7 8">NIES-30</strain>
    </source>
</reference>
<keyword evidence="8" id="KW-1185">Reference proteome</keyword>
<dbReference type="InterPro" id="IPR050962">
    <property type="entry name" value="Phosphate-bind_PstS"/>
</dbReference>
<evidence type="ECO:0000259" key="6">
    <source>
        <dbReference type="Pfam" id="PF12849"/>
    </source>
</evidence>
<dbReference type="InterPro" id="IPR024370">
    <property type="entry name" value="PBP_domain"/>
</dbReference>
<evidence type="ECO:0000313" key="8">
    <source>
        <dbReference type="Proteomes" id="UP000185557"/>
    </source>
</evidence>
<dbReference type="GO" id="GO:0035435">
    <property type="term" value="P:phosphate ion transmembrane transport"/>
    <property type="evidence" value="ECO:0007669"/>
    <property type="project" value="InterPro"/>
</dbReference>
<dbReference type="InterPro" id="IPR005673">
    <property type="entry name" value="ABC_phos-bd_PstS"/>
</dbReference>
<dbReference type="AlphaFoldDB" id="A0A1U7J532"/>
<dbReference type="PANTHER" id="PTHR42996:SF1">
    <property type="entry name" value="PHOSPHATE-BINDING PROTEIN PSTS"/>
    <property type="match status" value="1"/>
</dbReference>
<dbReference type="PROSITE" id="PS51257">
    <property type="entry name" value="PROKAR_LIPOPROTEIN"/>
    <property type="match status" value="1"/>
</dbReference>
<evidence type="ECO:0000256" key="4">
    <source>
        <dbReference type="PIRNR" id="PIRNR002756"/>
    </source>
</evidence>
<dbReference type="CDD" id="cd13565">
    <property type="entry name" value="PBP2_PstS"/>
    <property type="match status" value="1"/>
</dbReference>
<protein>
    <recommendedName>
        <fullName evidence="4">Phosphate-binding protein</fullName>
    </recommendedName>
</protein>
<dbReference type="Gene3D" id="3.40.190.10">
    <property type="entry name" value="Periplasmic binding protein-like II"/>
    <property type="match status" value="2"/>
</dbReference>
<dbReference type="RefSeq" id="WP_073608756.1">
    <property type="nucleotide sequence ID" value="NZ_MRCG01000008.1"/>
</dbReference>
<evidence type="ECO:0000256" key="5">
    <source>
        <dbReference type="SAM" id="SignalP"/>
    </source>
</evidence>
<comment type="caution">
    <text evidence="7">The sequence shown here is derived from an EMBL/GenBank/DDBJ whole genome shotgun (WGS) entry which is preliminary data.</text>
</comment>
<dbReference type="Proteomes" id="UP000185557">
    <property type="component" value="Unassembled WGS sequence"/>
</dbReference>